<dbReference type="AlphaFoldDB" id="A0AAN7Z4Q6"/>
<reference evidence="2 3" key="1">
    <citation type="submission" date="2023-10" db="EMBL/GenBank/DDBJ databases">
        <title>Draft genome sequence of Xylaria bambusicola isolate GMP-LS, the root and basal stem rot pathogen of sugarcane in Indonesia.</title>
        <authorList>
            <person name="Selvaraj P."/>
            <person name="Muralishankar V."/>
            <person name="Muruganantham S."/>
            <person name="Sp S."/>
            <person name="Haryani S."/>
            <person name="Lau K.J.X."/>
            <person name="Naqvi N.I."/>
        </authorList>
    </citation>
    <scope>NUCLEOTIDE SEQUENCE [LARGE SCALE GENOMIC DNA]</scope>
    <source>
        <strain evidence="2">GMP-LS</strain>
    </source>
</reference>
<dbReference type="SUPFAM" id="SSF53335">
    <property type="entry name" value="S-adenosyl-L-methionine-dependent methyltransferases"/>
    <property type="match status" value="1"/>
</dbReference>
<dbReference type="EMBL" id="JAWHQM010000010">
    <property type="protein sequence ID" value="KAK5629167.1"/>
    <property type="molecule type" value="Genomic_DNA"/>
</dbReference>
<dbReference type="Pfam" id="PF13489">
    <property type="entry name" value="Methyltransf_23"/>
    <property type="match status" value="1"/>
</dbReference>
<feature type="region of interest" description="Disordered" evidence="1">
    <location>
        <begin position="209"/>
        <end position="228"/>
    </location>
</feature>
<evidence type="ECO:0000313" key="2">
    <source>
        <dbReference type="EMBL" id="KAK5629167.1"/>
    </source>
</evidence>
<dbReference type="InterPro" id="IPR029063">
    <property type="entry name" value="SAM-dependent_MTases_sf"/>
</dbReference>
<name>A0AAN7Z4Q6_9PEZI</name>
<dbReference type="InterPro" id="IPR052356">
    <property type="entry name" value="Thiol_S-MT"/>
</dbReference>
<gene>
    <name evidence="2" type="ORF">RRF57_004882</name>
</gene>
<dbReference type="PANTHER" id="PTHR45036:SF1">
    <property type="entry name" value="METHYLTRANSFERASE LIKE 7A"/>
    <property type="match status" value="1"/>
</dbReference>
<accession>A0AAN7Z4Q6</accession>
<protein>
    <recommendedName>
        <fullName evidence="4">Methyltransferase type 11 domain-containing protein</fullName>
    </recommendedName>
</protein>
<comment type="caution">
    <text evidence="2">The sequence shown here is derived from an EMBL/GenBank/DDBJ whole genome shotgun (WGS) entry which is preliminary data.</text>
</comment>
<sequence length="399" mass="44920">MSRILWIVCTASYAYRRYQDAEPLGSRYDTTYLPTETATSSPTLIITSRKGRSRTRLLGGLMDKEYISEVRGDTTMADSLLSRTSEALMGLIDPWLFLKLSASFIPSTISHIFHTRPFLSALRIVLFSPSRFREAWFGQFWSVAGPNVRDGAKMRVLPLLDGRTTGGRVVDVSTGPGIGGVVIEIGAGSGLWVDVFSNRHLEWKCGAGERTAGEGEGKEREERENGVASARTEITRVYGIEPNPAHHHALRHAVEDAGLQGIYEIVPVGIEDLSPSSSSRRKKWDGSIEPGSVDCIVSVLCLCSIPDPRQNIHELYELLRPGGRWYVYEHVKVRYSWYMRLYQRFLNIFWPRFIGGCELCRPTEQTLRETGPWAKIDVAQVVEEPWYHCVPHILGVFTK</sequence>
<organism evidence="2 3">
    <name type="scientific">Xylaria bambusicola</name>
    <dbReference type="NCBI Taxonomy" id="326684"/>
    <lineage>
        <taxon>Eukaryota</taxon>
        <taxon>Fungi</taxon>
        <taxon>Dikarya</taxon>
        <taxon>Ascomycota</taxon>
        <taxon>Pezizomycotina</taxon>
        <taxon>Sordariomycetes</taxon>
        <taxon>Xylariomycetidae</taxon>
        <taxon>Xylariales</taxon>
        <taxon>Xylariaceae</taxon>
        <taxon>Xylaria</taxon>
    </lineage>
</organism>
<dbReference type="Proteomes" id="UP001305414">
    <property type="component" value="Unassembled WGS sequence"/>
</dbReference>
<keyword evidence="3" id="KW-1185">Reference proteome</keyword>
<feature type="compositionally biased region" description="Basic and acidic residues" evidence="1">
    <location>
        <begin position="211"/>
        <end position="225"/>
    </location>
</feature>
<evidence type="ECO:0000313" key="3">
    <source>
        <dbReference type="Proteomes" id="UP001305414"/>
    </source>
</evidence>
<proteinExistence type="predicted"/>
<evidence type="ECO:0000256" key="1">
    <source>
        <dbReference type="SAM" id="MobiDB-lite"/>
    </source>
</evidence>
<dbReference type="CDD" id="cd02440">
    <property type="entry name" value="AdoMet_MTases"/>
    <property type="match status" value="1"/>
</dbReference>
<dbReference type="Gene3D" id="3.40.50.150">
    <property type="entry name" value="Vaccinia Virus protein VP39"/>
    <property type="match status" value="1"/>
</dbReference>
<evidence type="ECO:0008006" key="4">
    <source>
        <dbReference type="Google" id="ProtNLM"/>
    </source>
</evidence>
<dbReference type="PANTHER" id="PTHR45036">
    <property type="entry name" value="METHYLTRANSFERASE LIKE 7B"/>
    <property type="match status" value="1"/>
</dbReference>